<protein>
    <submittedName>
        <fullName evidence="2">Uncharacterized protein</fullName>
    </submittedName>
</protein>
<keyword evidence="3" id="KW-1185">Reference proteome</keyword>
<organism evidence="2 3">
    <name type="scientific">Mycena rosella</name>
    <name type="common">Pink bonnet</name>
    <name type="synonym">Agaricus rosellus</name>
    <dbReference type="NCBI Taxonomy" id="1033263"/>
    <lineage>
        <taxon>Eukaryota</taxon>
        <taxon>Fungi</taxon>
        <taxon>Dikarya</taxon>
        <taxon>Basidiomycota</taxon>
        <taxon>Agaricomycotina</taxon>
        <taxon>Agaricomycetes</taxon>
        <taxon>Agaricomycetidae</taxon>
        <taxon>Agaricales</taxon>
        <taxon>Marasmiineae</taxon>
        <taxon>Mycenaceae</taxon>
        <taxon>Mycena</taxon>
    </lineage>
</organism>
<dbReference type="Proteomes" id="UP001221757">
    <property type="component" value="Unassembled WGS sequence"/>
</dbReference>
<evidence type="ECO:0000313" key="2">
    <source>
        <dbReference type="EMBL" id="KAJ7609254.1"/>
    </source>
</evidence>
<proteinExistence type="predicted"/>
<sequence length="142" mass="15413">MAVSGRASFARGGNLRSAHPSSSSLLPSPRFPTSFSASPAKQYHELAALINDIVPRSPHLARLRPFPLYDGRGAFDRWRSRVGYKRAGGGLGMYHGYRPLASGAYLDADTEDMASAACRLSPLTPLNARSLLCNRSRSRSVH</sequence>
<name>A0AAD7B3W2_MYCRO</name>
<accession>A0AAD7B3W2</accession>
<feature type="region of interest" description="Disordered" evidence="1">
    <location>
        <begin position="1"/>
        <end position="30"/>
    </location>
</feature>
<evidence type="ECO:0000256" key="1">
    <source>
        <dbReference type="SAM" id="MobiDB-lite"/>
    </source>
</evidence>
<gene>
    <name evidence="2" type="ORF">B0H17DRAFT_1221426</name>
</gene>
<evidence type="ECO:0000313" key="3">
    <source>
        <dbReference type="Proteomes" id="UP001221757"/>
    </source>
</evidence>
<dbReference type="AlphaFoldDB" id="A0AAD7B3W2"/>
<feature type="compositionally biased region" description="Low complexity" evidence="1">
    <location>
        <begin position="20"/>
        <end position="30"/>
    </location>
</feature>
<dbReference type="EMBL" id="JARKIE010001030">
    <property type="protein sequence ID" value="KAJ7609254.1"/>
    <property type="molecule type" value="Genomic_DNA"/>
</dbReference>
<reference evidence="2" key="1">
    <citation type="submission" date="2023-03" db="EMBL/GenBank/DDBJ databases">
        <title>Massive genome expansion in bonnet fungi (Mycena s.s.) driven by repeated elements and novel gene families across ecological guilds.</title>
        <authorList>
            <consortium name="Lawrence Berkeley National Laboratory"/>
            <person name="Harder C.B."/>
            <person name="Miyauchi S."/>
            <person name="Viragh M."/>
            <person name="Kuo A."/>
            <person name="Thoen E."/>
            <person name="Andreopoulos B."/>
            <person name="Lu D."/>
            <person name="Skrede I."/>
            <person name="Drula E."/>
            <person name="Henrissat B."/>
            <person name="Morin E."/>
            <person name="Kohler A."/>
            <person name="Barry K."/>
            <person name="LaButti K."/>
            <person name="Morin E."/>
            <person name="Salamov A."/>
            <person name="Lipzen A."/>
            <person name="Mereny Z."/>
            <person name="Hegedus B."/>
            <person name="Baldrian P."/>
            <person name="Stursova M."/>
            <person name="Weitz H."/>
            <person name="Taylor A."/>
            <person name="Grigoriev I.V."/>
            <person name="Nagy L.G."/>
            <person name="Martin F."/>
            <person name="Kauserud H."/>
        </authorList>
    </citation>
    <scope>NUCLEOTIDE SEQUENCE</scope>
    <source>
        <strain evidence="2">CBHHK067</strain>
    </source>
</reference>
<comment type="caution">
    <text evidence="2">The sequence shown here is derived from an EMBL/GenBank/DDBJ whole genome shotgun (WGS) entry which is preliminary data.</text>
</comment>